<organism evidence="1 3">
    <name type="scientific">Mya arenaria</name>
    <name type="common">Soft-shell clam</name>
    <dbReference type="NCBI Taxonomy" id="6604"/>
    <lineage>
        <taxon>Eukaryota</taxon>
        <taxon>Metazoa</taxon>
        <taxon>Spiralia</taxon>
        <taxon>Lophotrochozoa</taxon>
        <taxon>Mollusca</taxon>
        <taxon>Bivalvia</taxon>
        <taxon>Autobranchia</taxon>
        <taxon>Heteroconchia</taxon>
        <taxon>Euheterodonta</taxon>
        <taxon>Imparidentia</taxon>
        <taxon>Neoheterodontei</taxon>
        <taxon>Myida</taxon>
        <taxon>Myoidea</taxon>
        <taxon>Myidae</taxon>
        <taxon>Mya</taxon>
    </lineage>
</organism>
<dbReference type="EMBL" id="CP111021">
    <property type="protein sequence ID" value="WAR16261.1"/>
    <property type="molecule type" value="Genomic_DNA"/>
</dbReference>
<accession>A0ABY7F5E7</accession>
<dbReference type="InterPro" id="IPR032675">
    <property type="entry name" value="LRR_dom_sf"/>
</dbReference>
<gene>
    <name evidence="1" type="ORF">MAR_030855</name>
    <name evidence="2" type="ORF">MAR_030904</name>
</gene>
<dbReference type="InterPro" id="IPR001611">
    <property type="entry name" value="Leu-rich_rpt"/>
</dbReference>
<evidence type="ECO:0000313" key="3">
    <source>
        <dbReference type="Proteomes" id="UP001164746"/>
    </source>
</evidence>
<dbReference type="PROSITE" id="PS51450">
    <property type="entry name" value="LRR"/>
    <property type="match status" value="1"/>
</dbReference>
<dbReference type="SUPFAM" id="SSF52075">
    <property type="entry name" value="Outer arm dynein light chain 1"/>
    <property type="match status" value="1"/>
</dbReference>
<evidence type="ECO:0000313" key="2">
    <source>
        <dbReference type="EMBL" id="WAR16310.1"/>
    </source>
</evidence>
<dbReference type="Gene3D" id="3.80.10.10">
    <property type="entry name" value="Ribonuclease Inhibitor"/>
    <property type="match status" value="1"/>
</dbReference>
<dbReference type="PANTHER" id="PTHR23119">
    <property type="entry name" value="DISCS LARGE"/>
    <property type="match status" value="1"/>
</dbReference>
<protein>
    <submittedName>
        <fullName evidence="1">SCRIB-like protein</fullName>
    </submittedName>
</protein>
<reference evidence="1" key="1">
    <citation type="submission" date="2022-11" db="EMBL/GenBank/DDBJ databases">
        <title>Centuries of genome instability and evolution in soft-shell clam transmissible cancer (bioRxiv).</title>
        <authorList>
            <person name="Hart S.F.M."/>
            <person name="Yonemitsu M.A."/>
            <person name="Giersch R.M."/>
            <person name="Beal B.F."/>
            <person name="Arriagada G."/>
            <person name="Davis B.W."/>
            <person name="Ostrander E.A."/>
            <person name="Goff S.P."/>
            <person name="Metzger M.J."/>
        </authorList>
    </citation>
    <scope>NUCLEOTIDE SEQUENCE</scope>
    <source>
        <strain evidence="1">MELC-2E11</strain>
        <tissue evidence="1">Siphon/mantle</tissue>
    </source>
</reference>
<dbReference type="EMBL" id="CP111021">
    <property type="protein sequence ID" value="WAR16310.1"/>
    <property type="molecule type" value="Genomic_DNA"/>
</dbReference>
<evidence type="ECO:0000313" key="1">
    <source>
        <dbReference type="EMBL" id="WAR16261.1"/>
    </source>
</evidence>
<name>A0ABY7F5E7_MYAAR</name>
<keyword evidence="3" id="KW-1185">Reference proteome</keyword>
<dbReference type="InterPro" id="IPR050614">
    <property type="entry name" value="Synaptic_Scaffolding_LAP-MAGUK"/>
</dbReference>
<sequence>MKRLANSESPNFFRLVQLRTVTLSDNEISKLPPDVAQLVNMVELDISRNGYQQGLRSYGT</sequence>
<proteinExistence type="predicted"/>
<dbReference type="PANTHER" id="PTHR23119:SF44">
    <property type="entry name" value="PROTEIN LAP4"/>
    <property type="match status" value="1"/>
</dbReference>
<dbReference type="Proteomes" id="UP001164746">
    <property type="component" value="Chromosome 10"/>
</dbReference>